<evidence type="ECO:0000256" key="3">
    <source>
        <dbReference type="ARBA" id="ARBA00022692"/>
    </source>
</evidence>
<accession>W8T2L3</accession>
<feature type="transmembrane region" description="Helical" evidence="8">
    <location>
        <begin position="85"/>
        <end position="107"/>
    </location>
</feature>
<feature type="transmembrane region" description="Helical" evidence="8">
    <location>
        <begin position="6"/>
        <end position="26"/>
    </location>
</feature>
<evidence type="ECO:0000256" key="6">
    <source>
        <dbReference type="ARBA" id="ARBA00023136"/>
    </source>
</evidence>
<feature type="transmembrane region" description="Helical" evidence="8">
    <location>
        <begin position="387"/>
        <end position="409"/>
    </location>
</feature>
<feature type="transmembrane region" description="Helical" evidence="8">
    <location>
        <begin position="341"/>
        <end position="366"/>
    </location>
</feature>
<feature type="transmembrane region" description="Helical" evidence="8">
    <location>
        <begin position="307"/>
        <end position="329"/>
    </location>
</feature>
<keyword evidence="6 8" id="KW-0472">Membrane</keyword>
<dbReference type="PANTHER" id="PTHR42682">
    <property type="entry name" value="HYDROGENASE-4 COMPONENT F"/>
    <property type="match status" value="1"/>
</dbReference>
<dbReference type="KEGG" id="eac:EAL2_c06830"/>
<evidence type="ECO:0000313" key="11">
    <source>
        <dbReference type="Proteomes" id="UP000019591"/>
    </source>
</evidence>
<keyword evidence="2" id="KW-1003">Cell membrane</keyword>
<evidence type="ECO:0000259" key="9">
    <source>
        <dbReference type="Pfam" id="PF00361"/>
    </source>
</evidence>
<dbReference type="EC" id="1.-.-.-" evidence="10"/>
<evidence type="ECO:0000256" key="2">
    <source>
        <dbReference type="ARBA" id="ARBA00022475"/>
    </source>
</evidence>
<dbReference type="Pfam" id="PF00361">
    <property type="entry name" value="Proton_antipo_M"/>
    <property type="match status" value="1"/>
</dbReference>
<sequence length="681" mass="73349">MEMASLEKLFSIMILVYLMASGAPLLMKRHQELANHITGILCSIGGIIGIVLSLMKLLGNAGDLAFNIANTNIPYLSFTIGIDNISAFFILSLSVLAIPVSIYSVGYVSRYYGKSNTHILNSLYALFIISMAFVFVARNMVTFYMSWELMALLSYFLIMYESEKKETVEAGTLYIIMTHVGTAFLLAAFTIIYAYTGSFEFASEAAAVPSTIKNVLFVLFLIGFGAKAGVVPLHIWMPSAYPVAPSHISALMSGIMAKTAIYGLLRFVFDILKADSMWWGMAILAVGILSAVIGVAYAYMESNIKRMIAFSSIENIGIILMGLGIAGIASHSGDYMLKALAITAAMVHCFNHTVFKGLLFMSAGSIEFSTQTKQMNELGGLMKTMPLTGLFMLVGSLAISAAVPFNGFIGEWLTYQAFIMGISSEMGTINVALVLGAASLGLAGALAAGCFVKLIGICFMGSPRSSSAQKAKEVPVSMSLASGFLALLCIGIGIFPKLLIGVAAKAFYTLSGSSIMQGMNGFGVAPVYSLSLDASQITPVAAVIAGVAAAIAMAAVIAAIGGKREKRIYTTWDCGFERLNPRMQYSSTGFSNPIGIVLRLLFRPVRELKIDSGSILYTPKSIKYTLKTESIFEKYMYGPIAEFFSRISVITKISVQTGSIHGYLMYIFVTVFVFMIYNSLV</sequence>
<evidence type="ECO:0000313" key="10">
    <source>
        <dbReference type="EMBL" id="AHM55984.1"/>
    </source>
</evidence>
<dbReference type="GO" id="GO:0008137">
    <property type="term" value="F:NADH dehydrogenase (ubiquinone) activity"/>
    <property type="evidence" value="ECO:0007669"/>
    <property type="project" value="InterPro"/>
</dbReference>
<comment type="subcellular location">
    <subcellularLocation>
        <location evidence="1">Cell membrane</location>
        <topology evidence="1">Multi-pass membrane protein</topology>
    </subcellularLocation>
    <subcellularLocation>
        <location evidence="7">Membrane</location>
        <topology evidence="7">Multi-pass membrane protein</topology>
    </subcellularLocation>
</comment>
<dbReference type="PANTHER" id="PTHR42682:SF3">
    <property type="entry name" value="FORMATE HYDROGENLYASE SUBUNIT 3-RELATED"/>
    <property type="match status" value="1"/>
</dbReference>
<dbReference type="STRING" id="1286171.EAL2_c06830"/>
<dbReference type="InterPro" id="IPR052175">
    <property type="entry name" value="ComplexI-like_HydComp"/>
</dbReference>
<feature type="transmembrane region" description="Helical" evidence="8">
    <location>
        <begin position="663"/>
        <end position="680"/>
    </location>
</feature>
<evidence type="ECO:0000256" key="7">
    <source>
        <dbReference type="RuleBase" id="RU000320"/>
    </source>
</evidence>
<feature type="transmembrane region" description="Helical" evidence="8">
    <location>
        <begin position="277"/>
        <end position="300"/>
    </location>
</feature>
<dbReference type="GO" id="GO:0016491">
    <property type="term" value="F:oxidoreductase activity"/>
    <property type="evidence" value="ECO:0007669"/>
    <property type="project" value="UniProtKB-KW"/>
</dbReference>
<evidence type="ECO:0000256" key="1">
    <source>
        <dbReference type="ARBA" id="ARBA00004651"/>
    </source>
</evidence>
<reference evidence="10 11" key="1">
    <citation type="journal article" date="2014" name="Genome Announc.">
        <title>Complete Genome Sequence of Amino Acid-Utilizing Eubacterium acidaminophilum al-2 (DSM 3953).</title>
        <authorList>
            <person name="Poehlein A."/>
            <person name="Andreesen J.R."/>
            <person name="Daniel R."/>
        </authorList>
    </citation>
    <scope>NUCLEOTIDE SEQUENCE [LARGE SCALE GENOMIC DNA]</scope>
    <source>
        <strain evidence="10 11">DSM 3953</strain>
    </source>
</reference>
<keyword evidence="4 8" id="KW-1133">Transmembrane helix</keyword>
<feature type="transmembrane region" description="Helical" evidence="8">
    <location>
        <begin position="215"/>
        <end position="236"/>
    </location>
</feature>
<feature type="transmembrane region" description="Helical" evidence="8">
    <location>
        <begin position="248"/>
        <end position="265"/>
    </location>
</feature>
<dbReference type="Proteomes" id="UP000019591">
    <property type="component" value="Chromosome"/>
</dbReference>
<dbReference type="OrthoDB" id="1745654at2"/>
<dbReference type="EMBL" id="CP007452">
    <property type="protein sequence ID" value="AHM55984.1"/>
    <property type="molecule type" value="Genomic_DNA"/>
</dbReference>
<evidence type="ECO:0000256" key="5">
    <source>
        <dbReference type="ARBA" id="ARBA00023002"/>
    </source>
</evidence>
<organism evidence="10 11">
    <name type="scientific">Peptoclostridium acidaminophilum DSM 3953</name>
    <dbReference type="NCBI Taxonomy" id="1286171"/>
    <lineage>
        <taxon>Bacteria</taxon>
        <taxon>Bacillati</taxon>
        <taxon>Bacillota</taxon>
        <taxon>Clostridia</taxon>
        <taxon>Peptostreptococcales</taxon>
        <taxon>Peptoclostridiaceae</taxon>
        <taxon>Peptoclostridium</taxon>
    </lineage>
</organism>
<gene>
    <name evidence="10" type="primary">hyfB</name>
    <name evidence="10" type="ORF">EAL2_c06830</name>
</gene>
<feature type="transmembrane region" description="Helical" evidence="8">
    <location>
        <begin position="172"/>
        <end position="195"/>
    </location>
</feature>
<feature type="transmembrane region" description="Helical" evidence="8">
    <location>
        <begin position="33"/>
        <end position="55"/>
    </location>
</feature>
<evidence type="ECO:0000256" key="8">
    <source>
        <dbReference type="SAM" id="Phobius"/>
    </source>
</evidence>
<keyword evidence="5 10" id="KW-0560">Oxidoreductase</keyword>
<feature type="transmembrane region" description="Helical" evidence="8">
    <location>
        <begin position="143"/>
        <end position="160"/>
    </location>
</feature>
<evidence type="ECO:0000256" key="4">
    <source>
        <dbReference type="ARBA" id="ARBA00022989"/>
    </source>
</evidence>
<dbReference type="GO" id="GO:0042773">
    <property type="term" value="P:ATP synthesis coupled electron transport"/>
    <property type="evidence" value="ECO:0007669"/>
    <property type="project" value="InterPro"/>
</dbReference>
<dbReference type="InterPro" id="IPR003918">
    <property type="entry name" value="NADH_UbQ_OxRdtase"/>
</dbReference>
<protein>
    <submittedName>
        <fullName evidence="10">Hydrogenase-4 component B</fullName>
        <ecNumber evidence="10">1.-.-.-</ecNumber>
    </submittedName>
</protein>
<dbReference type="eggNOG" id="COG0651">
    <property type="taxonomic scope" value="Bacteria"/>
</dbReference>
<dbReference type="AlphaFoldDB" id="W8T2L3"/>
<keyword evidence="3 7" id="KW-0812">Transmembrane</keyword>
<dbReference type="PATRIC" id="fig|1286171.3.peg.629"/>
<feature type="transmembrane region" description="Helical" evidence="8">
    <location>
        <begin position="474"/>
        <end position="495"/>
    </location>
</feature>
<dbReference type="RefSeq" id="WP_025435026.1">
    <property type="nucleotide sequence ID" value="NZ_CP007452.1"/>
</dbReference>
<dbReference type="GO" id="GO:0005886">
    <property type="term" value="C:plasma membrane"/>
    <property type="evidence" value="ECO:0007669"/>
    <property type="project" value="UniProtKB-SubCell"/>
</dbReference>
<dbReference type="HOGENOM" id="CLU_007100_8_1_9"/>
<proteinExistence type="predicted"/>
<name>W8T2L3_PEPAC</name>
<feature type="transmembrane region" description="Helical" evidence="8">
    <location>
        <begin position="119"/>
        <end position="137"/>
    </location>
</feature>
<dbReference type="InterPro" id="IPR001750">
    <property type="entry name" value="ND/Mrp_TM"/>
</dbReference>
<keyword evidence="11" id="KW-1185">Reference proteome</keyword>
<dbReference type="PRINTS" id="PR01437">
    <property type="entry name" value="NUOXDRDTASE4"/>
</dbReference>
<feature type="domain" description="NADH:quinone oxidoreductase/Mrp antiporter transmembrane" evidence="9">
    <location>
        <begin position="137"/>
        <end position="418"/>
    </location>
</feature>
<feature type="transmembrane region" description="Helical" evidence="8">
    <location>
        <begin position="540"/>
        <end position="560"/>
    </location>
</feature>